<accession>E1IAF8</accession>
<comment type="caution">
    <text evidence="1">The sequence shown here is derived from an EMBL/GenBank/DDBJ whole genome shotgun (WGS) entry which is preliminary data.</text>
</comment>
<protein>
    <submittedName>
        <fullName evidence="1">Uncharacterized protein</fullName>
    </submittedName>
</protein>
<keyword evidence="2" id="KW-1185">Reference proteome</keyword>
<reference evidence="1 2" key="1">
    <citation type="journal article" date="2011" name="J. Bacteriol.">
        <title>Draft genome sequence of the anoxygenic filamentous phototrophic bacterium Oscillochloris trichoides subsp. DG-6.</title>
        <authorList>
            <person name="Kuznetsov B.B."/>
            <person name="Ivanovsky R.N."/>
            <person name="Keppen O.I."/>
            <person name="Sukhacheva M.V."/>
            <person name="Bumazhkin B.K."/>
            <person name="Patutina E.O."/>
            <person name="Beletsky A.V."/>
            <person name="Mardanov A.V."/>
            <person name="Baslerov R.V."/>
            <person name="Panteleeva A.N."/>
            <person name="Kolganova T.V."/>
            <person name="Ravin N.V."/>
            <person name="Skryabin K.G."/>
        </authorList>
    </citation>
    <scope>NUCLEOTIDE SEQUENCE [LARGE SCALE GENOMIC DNA]</scope>
    <source>
        <strain evidence="1 2">DG-6</strain>
    </source>
</reference>
<dbReference type="AlphaFoldDB" id="E1IAF8"/>
<dbReference type="Proteomes" id="UP000054010">
    <property type="component" value="Unassembled WGS sequence"/>
</dbReference>
<evidence type="ECO:0000313" key="1">
    <source>
        <dbReference type="EMBL" id="EFO81912.1"/>
    </source>
</evidence>
<proteinExistence type="predicted"/>
<dbReference type="EMBL" id="ADVR01000004">
    <property type="protein sequence ID" value="EFO81912.1"/>
    <property type="molecule type" value="Genomic_DNA"/>
</dbReference>
<organism evidence="1 2">
    <name type="scientific">Oscillochloris trichoides DG-6</name>
    <dbReference type="NCBI Taxonomy" id="765420"/>
    <lineage>
        <taxon>Bacteria</taxon>
        <taxon>Bacillati</taxon>
        <taxon>Chloroflexota</taxon>
        <taxon>Chloroflexia</taxon>
        <taxon>Chloroflexales</taxon>
        <taxon>Chloroflexineae</taxon>
        <taxon>Oscillochloridaceae</taxon>
        <taxon>Oscillochloris</taxon>
    </lineage>
</organism>
<dbReference type="STRING" id="765420.OSCT_0309"/>
<gene>
    <name evidence="1" type="ORF">OSCT_0309</name>
</gene>
<evidence type="ECO:0000313" key="2">
    <source>
        <dbReference type="Proteomes" id="UP000054010"/>
    </source>
</evidence>
<sequence length="245" mass="26455">MSVSIRRADLGLSELGSFVSFSFCGQGFNPPGGFGAFGTGSRLAEMSAEELFQSAGRIWGFRNIVLADKFDQVARVSIRRADLGLSEPWVLPMIPPLLACFNPPGGFGAFGTEPDRGGDFPYSGECKVSIRRADLGLSEQADRLWDSGLQVGFNPPGGFGAFGTPESGCRPLLGVTFQSAGRIWGFRNYDNRMVWLATPKFQSAGRIWGFRNNCPRIGYGASSPVSIRRADLGLSEHRSAANNTE</sequence>
<name>E1IAF8_9CHLR</name>
<dbReference type="HOGENOM" id="CLU_1137162_0_0_0"/>